<reference evidence="2" key="1">
    <citation type="submission" date="2022-03" db="EMBL/GenBank/DDBJ databases">
        <title>Draft genome sequence of Aduncisulcus paluster, a free-living microaerophilic Fornicata.</title>
        <authorList>
            <person name="Yuyama I."/>
            <person name="Kume K."/>
            <person name="Tamura T."/>
            <person name="Inagaki Y."/>
            <person name="Hashimoto T."/>
        </authorList>
    </citation>
    <scope>NUCLEOTIDE SEQUENCE</scope>
    <source>
        <strain evidence="2">NY0171</strain>
    </source>
</reference>
<feature type="compositionally biased region" description="Polar residues" evidence="1">
    <location>
        <begin position="278"/>
        <end position="288"/>
    </location>
</feature>
<evidence type="ECO:0000313" key="3">
    <source>
        <dbReference type="Proteomes" id="UP001057375"/>
    </source>
</evidence>
<gene>
    <name evidence="2" type="ORF">ADUPG1_008617</name>
</gene>
<feature type="region of interest" description="Disordered" evidence="1">
    <location>
        <begin position="259"/>
        <end position="288"/>
    </location>
</feature>
<evidence type="ECO:0000313" key="2">
    <source>
        <dbReference type="EMBL" id="GKT35460.1"/>
    </source>
</evidence>
<keyword evidence="3" id="KW-1185">Reference proteome</keyword>
<evidence type="ECO:0000256" key="1">
    <source>
        <dbReference type="SAM" id="MobiDB-lite"/>
    </source>
</evidence>
<feature type="compositionally biased region" description="Low complexity" evidence="1">
    <location>
        <begin position="105"/>
        <end position="129"/>
    </location>
</feature>
<protein>
    <submittedName>
        <fullName evidence="2">Uncharacterized protein</fullName>
    </submittedName>
</protein>
<feature type="compositionally biased region" description="Basic and acidic residues" evidence="1">
    <location>
        <begin position="88"/>
        <end position="99"/>
    </location>
</feature>
<accession>A0ABQ5KSL9</accession>
<name>A0ABQ5KSL9_9EUKA</name>
<dbReference type="Proteomes" id="UP001057375">
    <property type="component" value="Unassembled WGS sequence"/>
</dbReference>
<dbReference type="EMBL" id="BQXS01010993">
    <property type="protein sequence ID" value="GKT35460.1"/>
    <property type="molecule type" value="Genomic_DNA"/>
</dbReference>
<feature type="region of interest" description="Disordered" evidence="1">
    <location>
        <begin position="88"/>
        <end position="134"/>
    </location>
</feature>
<organism evidence="2 3">
    <name type="scientific">Aduncisulcus paluster</name>
    <dbReference type="NCBI Taxonomy" id="2918883"/>
    <lineage>
        <taxon>Eukaryota</taxon>
        <taxon>Metamonada</taxon>
        <taxon>Carpediemonas-like organisms</taxon>
        <taxon>Aduncisulcus</taxon>
    </lineage>
</organism>
<comment type="caution">
    <text evidence="2">The sequence shown here is derived from an EMBL/GenBank/DDBJ whole genome shotgun (WGS) entry which is preliminary data.</text>
</comment>
<proteinExistence type="predicted"/>
<sequence>MNIYQEPFSKQPPEEDLPASFPSCYFIYLPDCFCPSSGPICPIVEVEDLENEVIKSAHTSVYVHTKHLPKMDPNVSQSMRMSLRMLHDEREEKDKERLSHSQMMSSSTTSSFSTISSSLSSTTKSTTSSQGFSGQNSISLLQGSSWLSKSSVSPSKIMERSQIPIDASKKLLSIDYLTSKKGKLGMPSPSRIEASRAFSRRQAALKESFGDSIGEIDEDSHASLLFPAVSTPSSFVRSPGRSKIGDFMSLQHETKSSEPIARSYGDSPSLSHAFVPSSVPTSERTIADTNSPMKGIYIKELQSDAL</sequence>